<comment type="caution">
    <text evidence="3">The sequence shown here is derived from an EMBL/GenBank/DDBJ whole genome shotgun (WGS) entry which is preliminary data.</text>
</comment>
<gene>
    <name evidence="4" type="ORF">CC99x_007690</name>
    <name evidence="3" type="ORF">CC99x_02388</name>
</gene>
<reference evidence="4" key="2">
    <citation type="journal article" date="2016" name="Genome Announc.">
        <title>Draft Genome Sequences of Two Novel Amoeba-Resistant Intranuclear Bacteria, 'Candidatus Berkiella cookevillensis' and 'Candidatus Berkiella aquae'.</title>
        <authorList>
            <person name="Mehari Y.T."/>
            <person name="Arivett B.A."/>
            <person name="Farone A.L."/>
            <person name="Gunderson J.H."/>
            <person name="Farone M.B."/>
        </authorList>
    </citation>
    <scope>NUCLEOTIDE SEQUENCE</scope>
    <source>
        <strain evidence="4">CC99</strain>
    </source>
</reference>
<reference evidence="4" key="3">
    <citation type="submission" date="2021-06" db="EMBL/GenBank/DDBJ databases">
        <title>Genomic Description and Analysis of Intracellular Bacteria, Candidatus Berkiella cookevillensis and Candidatus Berkiella aquae.</title>
        <authorList>
            <person name="Kidane D.T."/>
            <person name="Mehari Y.T."/>
            <person name="Rice F.C."/>
            <person name="Arivett B.A."/>
            <person name="Farone A.L."/>
            <person name="Berk S.G."/>
            <person name="Farone M.B."/>
        </authorList>
    </citation>
    <scope>NUCLEOTIDE SEQUENCE</scope>
    <source>
        <strain evidence="4">CC99</strain>
    </source>
</reference>
<name>A0A0Q9Y9M3_9GAMM</name>
<dbReference type="Proteomes" id="UP000051494">
    <property type="component" value="Unassembled WGS sequence"/>
</dbReference>
<keyword evidence="2" id="KW-1133">Transmembrane helix</keyword>
<accession>A0A0Q9Y9M3</accession>
<dbReference type="EMBL" id="LKHV02000001">
    <property type="protein sequence ID" value="MCS5708785.1"/>
    <property type="molecule type" value="Genomic_DNA"/>
</dbReference>
<evidence type="ECO:0000313" key="4">
    <source>
        <dbReference type="EMBL" id="MCS5708785.1"/>
    </source>
</evidence>
<evidence type="ECO:0000313" key="5">
    <source>
        <dbReference type="Proteomes" id="UP000051494"/>
    </source>
</evidence>
<dbReference type="STRING" id="437022.CC99x_02388"/>
<evidence type="ECO:0000256" key="2">
    <source>
        <dbReference type="SAM" id="Phobius"/>
    </source>
</evidence>
<feature type="transmembrane region" description="Helical" evidence="2">
    <location>
        <begin position="7"/>
        <end position="28"/>
    </location>
</feature>
<evidence type="ECO:0000313" key="3">
    <source>
        <dbReference type="EMBL" id="KRG17420.1"/>
    </source>
</evidence>
<proteinExistence type="predicted"/>
<sequence>MNFKTHAAVVGATTVAWTVAAIYLSPAVLTVGEIALTTSIAAVECTIAWGLFLGTKELVKAGFNRAAEKAATLDGSSLSAGATYVKESASSAYTSTSRFFGNLWNRQQQPAAANDLPEPTIETSPKPSSSRKAKKK</sequence>
<dbReference type="EMBL" id="LKHV01000017">
    <property type="protein sequence ID" value="KRG17420.1"/>
    <property type="molecule type" value="Genomic_DNA"/>
</dbReference>
<reference evidence="3" key="1">
    <citation type="submission" date="2015-09" db="EMBL/GenBank/DDBJ databases">
        <title>Draft Genome Sequences of Two Novel Amoeba-resistant Intranuclear Bacteria, Candidatus Berkiella cookevillensis and Candidatus Berkiella aquae.</title>
        <authorList>
            <person name="Mehari Y.T."/>
            <person name="Arivett B.A."/>
            <person name="Farone A.L."/>
            <person name="Gunderson J.H."/>
            <person name="Farone M.B."/>
        </authorList>
    </citation>
    <scope>NUCLEOTIDE SEQUENCE [LARGE SCALE GENOMIC DNA]</scope>
    <source>
        <strain evidence="3">CC99</strain>
    </source>
</reference>
<organism evidence="3">
    <name type="scientific">Candidatus Berkiella cookevillensis</name>
    <dbReference type="NCBI Taxonomy" id="437022"/>
    <lineage>
        <taxon>Bacteria</taxon>
        <taxon>Pseudomonadati</taxon>
        <taxon>Pseudomonadota</taxon>
        <taxon>Gammaproteobacteria</taxon>
        <taxon>Candidatus Berkiellales</taxon>
        <taxon>Candidatus Berkiellaceae</taxon>
        <taxon>Candidatus Berkiella</taxon>
    </lineage>
</organism>
<keyword evidence="2" id="KW-0472">Membrane</keyword>
<dbReference type="AlphaFoldDB" id="A0A0Q9Y9M3"/>
<protein>
    <submittedName>
        <fullName evidence="3">Uncharacterized protein</fullName>
    </submittedName>
</protein>
<keyword evidence="5" id="KW-1185">Reference proteome</keyword>
<dbReference type="RefSeq" id="WP_057625478.1">
    <property type="nucleotide sequence ID" value="NZ_LKHV02000001.1"/>
</dbReference>
<keyword evidence="2" id="KW-0812">Transmembrane</keyword>
<feature type="transmembrane region" description="Helical" evidence="2">
    <location>
        <begin position="34"/>
        <end position="55"/>
    </location>
</feature>
<feature type="region of interest" description="Disordered" evidence="1">
    <location>
        <begin position="109"/>
        <end position="136"/>
    </location>
</feature>
<evidence type="ECO:0000256" key="1">
    <source>
        <dbReference type="SAM" id="MobiDB-lite"/>
    </source>
</evidence>